<feature type="domain" description="Response regulatory" evidence="9">
    <location>
        <begin position="1103"/>
        <end position="1223"/>
    </location>
</feature>
<dbReference type="InterPro" id="IPR004358">
    <property type="entry name" value="Sig_transdc_His_kin-like_C"/>
</dbReference>
<dbReference type="GO" id="GO:0005886">
    <property type="term" value="C:plasma membrane"/>
    <property type="evidence" value="ECO:0007669"/>
    <property type="project" value="TreeGrafter"/>
</dbReference>
<dbReference type="CDD" id="cd16922">
    <property type="entry name" value="HATPase_EvgS-ArcB-TorS-like"/>
    <property type="match status" value="1"/>
</dbReference>
<keyword evidence="11" id="KW-1185">Reference proteome</keyword>
<feature type="domain" description="Histidine kinase" evidence="8">
    <location>
        <begin position="661"/>
        <end position="889"/>
    </location>
</feature>
<dbReference type="CDD" id="cd17574">
    <property type="entry name" value="REC_OmpR"/>
    <property type="match status" value="1"/>
</dbReference>
<dbReference type="FunFam" id="1.10.287.130:FF:000045">
    <property type="entry name" value="Two-component system sensor histidine kinase/response regulator"/>
    <property type="match status" value="1"/>
</dbReference>
<sequence length="1225" mass="136340">MVCGLRPLRPLDDNYQDFFSHLAAYVTAAIKSGITCEEENNQIQKLAELNRSKTAFFQNVSHELRTPLTLILSPMEQILREQTLPHKTHQSLLMIQRNSRRLLKLVNTLLEFSKIEAGKSTAVFQKTQVSLFTRELLASFESTAETLGIKFVIEIPKIFPQHPIYLDQDMWEKILFNLVSNAFKFTKNGTVMVRLRLGVLGTVDRQPVEAIHLSVADTGIGISQEDMKHLFDRFYCTRSVEARSYEGTGIGLALVKELVQFHSGIIDVESEERVGTTFNVFIPTGKSHIPPEFILDDSGTSYGVNAKKTATLFIDEMQQWASTTQKSPSPVKLDAAPKGPSSTQKSCVLLVDDNCDMRQYIRALLEDEFEVLVTSNGLEALDVIESRIPDLVLTDVMMPHLDGLELLKALRKDRRTSTIPIVFLSARAGTEASTEGVEAGADDYLVKPFSTQELLARVRTNIKLNKLRHELLVQQQMQTESKQMVINISGKIRARIGLESILQETANEIRAALNADGILICRSSGGQHEFIVHAEARCPNSRFQSFLDRAFSYVSGPTLVEFFNDGGSVDLTNLFPSDFFEDCCFVGVPIMLNDEHWGWIAARQRPGLAWNDQQSSLVEQIATQVALAISHDKLVSERIYQEIQIEAANAANRAKSVILANTSHEIRTPLNAIIGLVSAFEDTQLTLEQREMLKIMLTASGVLLRVVNDILDMAKLEAGKIKLKPMDFNLHDLVQSTVDLFSEQKEQKNLKLTFSCDPSVPKMVVGDSARIQQVLMNLLGNALKFTDKGEVSIFVDVMDSLKASPPDSNKVALRFRVTDTGIGISKEAINTHLFRSFHQIDGSMTRKYEGVGLGLAICKELIEIGNGDIGVESTPGEGSSFWFTWHFTLPDSPQIVKSQYLDAIHTQKCLTICAGDAEDNSIAMLIQDLVRSHTQARTYSDGLDVLKRTQPSSDPFQCVFLNVLGNEVPNALLDNVSKLKALDPSLRVMVIFPLSCLHLAQSAVSHFDDTVVGMSMPVTKFKLTCALLNLYQMKLDLEPKPRKGNESPKCDRFPVSPTQDPSSDKCPHKSFPKRTRNLSTSPRRQSSELEPEDNNACANGDFMILVVEDNPVNMEVVHRQLKRLGYRSAGAKNGSEAVEMLKTSGDTFSLVLMDCAMPVKDGFEATRDVRQLFNTPVRDIPIVALSASCIDSIQQECITSGMNDFLSKPVKLGELSQMLQKWLAK</sequence>
<dbReference type="Gene3D" id="1.10.287.130">
    <property type="match status" value="2"/>
</dbReference>
<dbReference type="InterPro" id="IPR036890">
    <property type="entry name" value="HATPase_C_sf"/>
</dbReference>
<dbReference type="Pfam" id="PF02518">
    <property type="entry name" value="HATPase_c"/>
    <property type="match status" value="2"/>
</dbReference>
<evidence type="ECO:0000256" key="3">
    <source>
        <dbReference type="ARBA" id="ARBA00022553"/>
    </source>
</evidence>
<dbReference type="InterPro" id="IPR029016">
    <property type="entry name" value="GAF-like_dom_sf"/>
</dbReference>
<dbReference type="PROSITE" id="PS50110">
    <property type="entry name" value="RESPONSE_REGULATORY"/>
    <property type="match status" value="2"/>
</dbReference>
<feature type="modified residue" description="4-aspartylphosphate" evidence="6">
    <location>
        <position position="1154"/>
    </location>
</feature>
<dbReference type="SUPFAM" id="SSF47384">
    <property type="entry name" value="Homodimeric domain of signal transducing histidine kinase"/>
    <property type="match status" value="2"/>
</dbReference>
<evidence type="ECO:0000256" key="4">
    <source>
        <dbReference type="ARBA" id="ARBA00022679"/>
    </source>
</evidence>
<feature type="modified residue" description="4-aspartylphosphate" evidence="6">
    <location>
        <position position="395"/>
    </location>
</feature>
<gene>
    <name evidence="10" type="ORF">K493DRAFT_356942</name>
</gene>
<dbReference type="InParanoid" id="A0A1Y1XXB4"/>
<dbReference type="SUPFAM" id="SSF52172">
    <property type="entry name" value="CheY-like"/>
    <property type="match status" value="2"/>
</dbReference>
<comment type="caution">
    <text evidence="10">The sequence shown here is derived from an EMBL/GenBank/DDBJ whole genome shotgun (WGS) entry which is preliminary data.</text>
</comment>
<dbReference type="FunFam" id="3.30.565.10:FF:000010">
    <property type="entry name" value="Sensor histidine kinase RcsC"/>
    <property type="match status" value="1"/>
</dbReference>
<evidence type="ECO:0000256" key="1">
    <source>
        <dbReference type="ARBA" id="ARBA00000085"/>
    </source>
</evidence>
<feature type="domain" description="Response regulatory" evidence="9">
    <location>
        <begin position="347"/>
        <end position="462"/>
    </location>
</feature>
<keyword evidence="4" id="KW-0808">Transferase</keyword>
<dbReference type="OrthoDB" id="5378913at2759"/>
<evidence type="ECO:0000313" key="11">
    <source>
        <dbReference type="Proteomes" id="UP000193498"/>
    </source>
</evidence>
<dbReference type="InterPro" id="IPR003661">
    <property type="entry name" value="HisK_dim/P_dom"/>
</dbReference>
<protein>
    <recommendedName>
        <fullName evidence="2">histidine kinase</fullName>
        <ecNumber evidence="2">2.7.13.3</ecNumber>
    </recommendedName>
</protein>
<proteinExistence type="predicted"/>
<dbReference type="CDD" id="cd00082">
    <property type="entry name" value="HisKA"/>
    <property type="match status" value="2"/>
</dbReference>
<dbReference type="PANTHER" id="PTHR43047">
    <property type="entry name" value="TWO-COMPONENT HISTIDINE PROTEIN KINASE"/>
    <property type="match status" value="1"/>
</dbReference>
<dbReference type="SUPFAM" id="SSF55781">
    <property type="entry name" value="GAF domain-like"/>
    <property type="match status" value="1"/>
</dbReference>
<dbReference type="SMART" id="SM00448">
    <property type="entry name" value="REC"/>
    <property type="match status" value="2"/>
</dbReference>
<dbReference type="InterPro" id="IPR036097">
    <property type="entry name" value="HisK_dim/P_sf"/>
</dbReference>
<organism evidence="10 11">
    <name type="scientific">Basidiobolus meristosporus CBS 931.73</name>
    <dbReference type="NCBI Taxonomy" id="1314790"/>
    <lineage>
        <taxon>Eukaryota</taxon>
        <taxon>Fungi</taxon>
        <taxon>Fungi incertae sedis</taxon>
        <taxon>Zoopagomycota</taxon>
        <taxon>Entomophthoromycotina</taxon>
        <taxon>Basidiobolomycetes</taxon>
        <taxon>Basidiobolales</taxon>
        <taxon>Basidiobolaceae</taxon>
        <taxon>Basidiobolus</taxon>
    </lineage>
</organism>
<dbReference type="STRING" id="1314790.A0A1Y1XXB4"/>
<evidence type="ECO:0000256" key="2">
    <source>
        <dbReference type="ARBA" id="ARBA00012438"/>
    </source>
</evidence>
<dbReference type="AlphaFoldDB" id="A0A1Y1XXB4"/>
<dbReference type="InterPro" id="IPR003018">
    <property type="entry name" value="GAF"/>
</dbReference>
<dbReference type="Gene3D" id="3.30.565.10">
    <property type="entry name" value="Histidine kinase-like ATPase, C-terminal domain"/>
    <property type="match status" value="2"/>
</dbReference>
<evidence type="ECO:0000256" key="5">
    <source>
        <dbReference type="ARBA" id="ARBA00022777"/>
    </source>
</evidence>
<accession>A0A1Y1XXB4</accession>
<dbReference type="Proteomes" id="UP000193498">
    <property type="component" value="Unassembled WGS sequence"/>
</dbReference>
<dbReference type="PRINTS" id="PR00344">
    <property type="entry name" value="BCTRLSENSOR"/>
</dbReference>
<evidence type="ECO:0000259" key="8">
    <source>
        <dbReference type="PROSITE" id="PS50109"/>
    </source>
</evidence>
<feature type="compositionally biased region" description="Basic and acidic residues" evidence="7">
    <location>
        <begin position="1038"/>
        <end position="1052"/>
    </location>
</feature>
<dbReference type="Gene3D" id="3.30.450.40">
    <property type="match status" value="1"/>
</dbReference>
<dbReference type="PROSITE" id="PS50109">
    <property type="entry name" value="HIS_KIN"/>
    <property type="match status" value="2"/>
</dbReference>
<evidence type="ECO:0000313" key="10">
    <source>
        <dbReference type="EMBL" id="ORX90315.1"/>
    </source>
</evidence>
<dbReference type="GO" id="GO:0009927">
    <property type="term" value="F:histidine phosphotransfer kinase activity"/>
    <property type="evidence" value="ECO:0007669"/>
    <property type="project" value="TreeGrafter"/>
</dbReference>
<dbReference type="InterPro" id="IPR001789">
    <property type="entry name" value="Sig_transdc_resp-reg_receiver"/>
</dbReference>
<dbReference type="SMART" id="SM00388">
    <property type="entry name" value="HisKA"/>
    <property type="match status" value="2"/>
</dbReference>
<evidence type="ECO:0000256" key="7">
    <source>
        <dbReference type="SAM" id="MobiDB-lite"/>
    </source>
</evidence>
<dbReference type="InterPro" id="IPR005467">
    <property type="entry name" value="His_kinase_dom"/>
</dbReference>
<dbReference type="Gene3D" id="3.40.50.2300">
    <property type="match status" value="2"/>
</dbReference>
<dbReference type="Pfam" id="PF00072">
    <property type="entry name" value="Response_reg"/>
    <property type="match status" value="2"/>
</dbReference>
<dbReference type="Pfam" id="PF01590">
    <property type="entry name" value="GAF"/>
    <property type="match status" value="1"/>
</dbReference>
<dbReference type="Pfam" id="PF00512">
    <property type="entry name" value="HisKA"/>
    <property type="match status" value="2"/>
</dbReference>
<dbReference type="SUPFAM" id="SSF55874">
    <property type="entry name" value="ATPase domain of HSP90 chaperone/DNA topoisomerase II/histidine kinase"/>
    <property type="match status" value="2"/>
</dbReference>
<dbReference type="SMART" id="SM00065">
    <property type="entry name" value="GAF"/>
    <property type="match status" value="1"/>
</dbReference>
<dbReference type="CDD" id="cd17546">
    <property type="entry name" value="REC_hyHK_CKI1_RcsC-like"/>
    <property type="match status" value="1"/>
</dbReference>
<dbReference type="EMBL" id="MCFE01000386">
    <property type="protein sequence ID" value="ORX90315.1"/>
    <property type="molecule type" value="Genomic_DNA"/>
</dbReference>
<dbReference type="EC" id="2.7.13.3" evidence="2"/>
<dbReference type="PANTHER" id="PTHR43047:SF71">
    <property type="entry name" value="HISTIDINE KINASE CONTAINING CHEY-HOMOLOGOUS RECEIVER DOMAIN-RELATED"/>
    <property type="match status" value="1"/>
</dbReference>
<dbReference type="InterPro" id="IPR003594">
    <property type="entry name" value="HATPase_dom"/>
</dbReference>
<reference evidence="10 11" key="1">
    <citation type="submission" date="2016-07" db="EMBL/GenBank/DDBJ databases">
        <title>Pervasive Adenine N6-methylation of Active Genes in Fungi.</title>
        <authorList>
            <consortium name="DOE Joint Genome Institute"/>
            <person name="Mondo S.J."/>
            <person name="Dannebaum R.O."/>
            <person name="Kuo R.C."/>
            <person name="Labutti K."/>
            <person name="Haridas S."/>
            <person name="Kuo A."/>
            <person name="Salamov A."/>
            <person name="Ahrendt S.R."/>
            <person name="Lipzen A."/>
            <person name="Sullivan W."/>
            <person name="Andreopoulos W.B."/>
            <person name="Clum A."/>
            <person name="Lindquist E."/>
            <person name="Daum C."/>
            <person name="Ramamoorthy G.K."/>
            <person name="Gryganskyi A."/>
            <person name="Culley D."/>
            <person name="Magnuson J.K."/>
            <person name="James T.Y."/>
            <person name="O'Malley M.A."/>
            <person name="Stajich J.E."/>
            <person name="Spatafora J.W."/>
            <person name="Visel A."/>
            <person name="Grigoriev I.V."/>
        </authorList>
    </citation>
    <scope>NUCLEOTIDE SEQUENCE [LARGE SCALE GENOMIC DNA]</scope>
    <source>
        <strain evidence="10 11">CBS 931.73</strain>
    </source>
</reference>
<dbReference type="SMART" id="SM00387">
    <property type="entry name" value="HATPase_c"/>
    <property type="match status" value="2"/>
</dbReference>
<feature type="domain" description="Histidine kinase" evidence="8">
    <location>
        <begin position="59"/>
        <end position="286"/>
    </location>
</feature>
<evidence type="ECO:0000259" key="9">
    <source>
        <dbReference type="PROSITE" id="PS50110"/>
    </source>
</evidence>
<dbReference type="InterPro" id="IPR011006">
    <property type="entry name" value="CheY-like_superfamily"/>
</dbReference>
<keyword evidence="5" id="KW-0418">Kinase</keyword>
<keyword evidence="3 6" id="KW-0597">Phosphoprotein</keyword>
<feature type="region of interest" description="Disordered" evidence="7">
    <location>
        <begin position="1038"/>
        <end position="1093"/>
    </location>
</feature>
<name>A0A1Y1XXB4_9FUNG</name>
<dbReference type="GO" id="GO:0000155">
    <property type="term" value="F:phosphorelay sensor kinase activity"/>
    <property type="evidence" value="ECO:0007669"/>
    <property type="project" value="InterPro"/>
</dbReference>
<evidence type="ECO:0000256" key="6">
    <source>
        <dbReference type="PROSITE-ProRule" id="PRU00169"/>
    </source>
</evidence>
<comment type="catalytic activity">
    <reaction evidence="1">
        <text>ATP + protein L-histidine = ADP + protein N-phospho-L-histidine.</text>
        <dbReference type="EC" id="2.7.13.3"/>
    </reaction>
</comment>